<dbReference type="Proteomes" id="UP000193411">
    <property type="component" value="Unassembled WGS sequence"/>
</dbReference>
<proteinExistence type="predicted"/>
<evidence type="ECO:0000313" key="1">
    <source>
        <dbReference type="EMBL" id="ORZ41573.1"/>
    </source>
</evidence>
<gene>
    <name evidence="1" type="ORF">BCR44DRAFT_1423090</name>
</gene>
<sequence length="461" mass="51411">MACSVPKIKLAVVEFLWQHLPAESKSDINASPAYVAASRAGRVDLLDYLQTLGLGWEDDTVEHATTAAVVLSVLEWWFERKPAWNVHTVRLVLSDASARGDVASLQWMLEVGLLKHDVANTPVFADGTLSRMLDDAFVSRSIDTLDWWQAFLASDGFDADSCDMSQADIQAKFSELLNVAIAVNWTDHVVWAHKHGHILKLDSSCLISSQQGADAFDKCLELYHDGMAAGPSTNWKALGIRDPTEWAKSGIEIACRAGNLQALELYWHCSAVVRDGRGYYGLKEASELGHIHVLHWWLDKKLPLANNEVSCPAAFLNPFSFDFWSRHKDQLPFTVLPPKTIQAFMSLAPEVKHIPSIAALSYAFKSGMVSIPSATFVLELTTCGLASYLEWWFVYCGRPEEAWSQLSGEAMVSATFYQWPSVLEWWKHSGIKLKVPYTHIDQVRGSSKAVAWWRASGLVEV</sequence>
<evidence type="ECO:0000313" key="2">
    <source>
        <dbReference type="Proteomes" id="UP000193411"/>
    </source>
</evidence>
<name>A0A1Y2I681_9FUNG</name>
<dbReference type="EMBL" id="MCFL01000001">
    <property type="protein sequence ID" value="ORZ41573.1"/>
    <property type="molecule type" value="Genomic_DNA"/>
</dbReference>
<dbReference type="AlphaFoldDB" id="A0A1Y2I681"/>
<reference evidence="1 2" key="1">
    <citation type="submission" date="2016-07" db="EMBL/GenBank/DDBJ databases">
        <title>Pervasive Adenine N6-methylation of Active Genes in Fungi.</title>
        <authorList>
            <consortium name="DOE Joint Genome Institute"/>
            <person name="Mondo S.J."/>
            <person name="Dannebaum R.O."/>
            <person name="Kuo R.C."/>
            <person name="Labutti K."/>
            <person name="Haridas S."/>
            <person name="Kuo A."/>
            <person name="Salamov A."/>
            <person name="Ahrendt S.R."/>
            <person name="Lipzen A."/>
            <person name="Sullivan W."/>
            <person name="Andreopoulos W.B."/>
            <person name="Clum A."/>
            <person name="Lindquist E."/>
            <person name="Daum C."/>
            <person name="Ramamoorthy G.K."/>
            <person name="Gryganskyi A."/>
            <person name="Culley D."/>
            <person name="Magnuson J.K."/>
            <person name="James T.Y."/>
            <person name="O'Malley M.A."/>
            <person name="Stajich J.E."/>
            <person name="Spatafora J.W."/>
            <person name="Visel A."/>
            <person name="Grigoriev I.V."/>
        </authorList>
    </citation>
    <scope>NUCLEOTIDE SEQUENCE [LARGE SCALE GENOMIC DNA]</scope>
    <source>
        <strain evidence="1 2">PL171</strain>
    </source>
</reference>
<keyword evidence="2" id="KW-1185">Reference proteome</keyword>
<comment type="caution">
    <text evidence="1">The sequence shown here is derived from an EMBL/GenBank/DDBJ whole genome shotgun (WGS) entry which is preliminary data.</text>
</comment>
<protein>
    <submittedName>
        <fullName evidence="1">Uncharacterized protein</fullName>
    </submittedName>
</protein>
<accession>A0A1Y2I681</accession>
<organism evidence="1 2">
    <name type="scientific">Catenaria anguillulae PL171</name>
    <dbReference type="NCBI Taxonomy" id="765915"/>
    <lineage>
        <taxon>Eukaryota</taxon>
        <taxon>Fungi</taxon>
        <taxon>Fungi incertae sedis</taxon>
        <taxon>Blastocladiomycota</taxon>
        <taxon>Blastocladiomycetes</taxon>
        <taxon>Blastocladiales</taxon>
        <taxon>Catenariaceae</taxon>
        <taxon>Catenaria</taxon>
    </lineage>
</organism>